<organism evidence="1 2">
    <name type="scientific">Rhodnius prolixus</name>
    <name type="common">Triatomid bug</name>
    <dbReference type="NCBI Taxonomy" id="13249"/>
    <lineage>
        <taxon>Eukaryota</taxon>
        <taxon>Metazoa</taxon>
        <taxon>Ecdysozoa</taxon>
        <taxon>Arthropoda</taxon>
        <taxon>Hexapoda</taxon>
        <taxon>Insecta</taxon>
        <taxon>Pterygota</taxon>
        <taxon>Neoptera</taxon>
        <taxon>Paraneoptera</taxon>
        <taxon>Hemiptera</taxon>
        <taxon>Heteroptera</taxon>
        <taxon>Panheteroptera</taxon>
        <taxon>Cimicomorpha</taxon>
        <taxon>Reduviidae</taxon>
        <taxon>Triatominae</taxon>
        <taxon>Rhodnius</taxon>
    </lineage>
</organism>
<name>T1HUL1_RHOPR</name>
<dbReference type="AlphaFoldDB" id="T1HUL1"/>
<dbReference type="VEuPathDB" id="VectorBase:RPRC007731"/>
<accession>T1HUL1</accession>
<reference evidence="1" key="1">
    <citation type="submission" date="2015-05" db="UniProtKB">
        <authorList>
            <consortium name="EnsemblMetazoa"/>
        </authorList>
    </citation>
    <scope>IDENTIFICATION</scope>
</reference>
<dbReference type="Proteomes" id="UP000015103">
    <property type="component" value="Unassembled WGS sequence"/>
</dbReference>
<dbReference type="EMBL" id="ACPB03010456">
    <property type="status" value="NOT_ANNOTATED_CDS"/>
    <property type="molecule type" value="Genomic_DNA"/>
</dbReference>
<evidence type="ECO:0000313" key="1">
    <source>
        <dbReference type="EnsemblMetazoa" id="RPRC007731-PA"/>
    </source>
</evidence>
<sequence length="354" mass="42380">MALKSSSKRKPLDGPLVPTRKEVYFRDEVSIYLKQFRNIYEHIFKEMNLKSLRNYEKKLRRLWEKNFISVTKKFNRHVIKEEYKKNVELLEILHVKKKQKIYDDLEKEKPLEMLINEVILSFLNRKMGKEAQKLIVKLYSVPYRHLQNISFKIRSGTHAIENCGYDKLFDSDKWLEETLDKESNDLAYLMCQIDDDKLDLTAINSVIEENVAKFDMWSQVLRDLLEEFQVIVSHVMDKEPQFAQYLPTFEKFFKTRAAWYIMNVRKELTENAMELREIDNKLITSKVDERMFGSAGQEKLKKPNQIVFKNAFVQKTGKKVDPWYEADIFSSYIEEIIFAMKKLPDLWKSYVEYL</sequence>
<proteinExistence type="predicted"/>
<dbReference type="InParanoid" id="T1HUL1"/>
<evidence type="ECO:0000313" key="2">
    <source>
        <dbReference type="Proteomes" id="UP000015103"/>
    </source>
</evidence>
<protein>
    <submittedName>
        <fullName evidence="1">Uncharacterized protein</fullName>
    </submittedName>
</protein>
<dbReference type="HOGENOM" id="CLU_783723_0_0_1"/>
<dbReference type="EnsemblMetazoa" id="RPRC007731-RA">
    <property type="protein sequence ID" value="RPRC007731-PA"/>
    <property type="gene ID" value="RPRC007731"/>
</dbReference>
<keyword evidence="2" id="KW-1185">Reference proteome</keyword>